<evidence type="ECO:0000313" key="1">
    <source>
        <dbReference type="EMBL" id="KAK7824151.1"/>
    </source>
</evidence>
<sequence>MKAQAVHEKGRKQDMDVIMDIKHMFVQEHTQQIVNVSSNYFSGDIPVQLSSLKNLQTIILDNNKFTGRVPGWLSTLQFCLY</sequence>
<dbReference type="InterPro" id="IPR032675">
    <property type="entry name" value="LRR_dom_sf"/>
</dbReference>
<reference evidence="1 2" key="1">
    <citation type="journal article" date="2018" name="Sci. Data">
        <title>The draft genome sequence of cork oak.</title>
        <authorList>
            <person name="Ramos A.M."/>
            <person name="Usie A."/>
            <person name="Barbosa P."/>
            <person name="Barros P.M."/>
            <person name="Capote T."/>
            <person name="Chaves I."/>
            <person name="Simoes F."/>
            <person name="Abreu I."/>
            <person name="Carrasquinho I."/>
            <person name="Faro C."/>
            <person name="Guimaraes J.B."/>
            <person name="Mendonca D."/>
            <person name="Nobrega F."/>
            <person name="Rodrigues L."/>
            <person name="Saibo N.J.M."/>
            <person name="Varela M.C."/>
            <person name="Egas C."/>
            <person name="Matos J."/>
            <person name="Miguel C.M."/>
            <person name="Oliveira M.M."/>
            <person name="Ricardo C.P."/>
            <person name="Goncalves S."/>
        </authorList>
    </citation>
    <scope>NUCLEOTIDE SEQUENCE [LARGE SCALE GENOMIC DNA]</scope>
    <source>
        <strain evidence="2">cv. HL8</strain>
    </source>
</reference>
<dbReference type="Pfam" id="PF00560">
    <property type="entry name" value="LRR_1"/>
    <property type="match status" value="2"/>
</dbReference>
<dbReference type="Proteomes" id="UP000237347">
    <property type="component" value="Unassembled WGS sequence"/>
</dbReference>
<dbReference type="Gene3D" id="3.80.10.10">
    <property type="entry name" value="Ribonuclease Inhibitor"/>
    <property type="match status" value="1"/>
</dbReference>
<dbReference type="GO" id="GO:0016301">
    <property type="term" value="F:kinase activity"/>
    <property type="evidence" value="ECO:0007669"/>
    <property type="project" value="UniProtKB-KW"/>
</dbReference>
<keyword evidence="2" id="KW-1185">Reference proteome</keyword>
<name>A0AAW0JDL9_QUESU</name>
<organism evidence="1 2">
    <name type="scientific">Quercus suber</name>
    <name type="common">Cork oak</name>
    <dbReference type="NCBI Taxonomy" id="58331"/>
    <lineage>
        <taxon>Eukaryota</taxon>
        <taxon>Viridiplantae</taxon>
        <taxon>Streptophyta</taxon>
        <taxon>Embryophyta</taxon>
        <taxon>Tracheophyta</taxon>
        <taxon>Spermatophyta</taxon>
        <taxon>Magnoliopsida</taxon>
        <taxon>eudicotyledons</taxon>
        <taxon>Gunneridae</taxon>
        <taxon>Pentapetalae</taxon>
        <taxon>rosids</taxon>
        <taxon>fabids</taxon>
        <taxon>Fagales</taxon>
        <taxon>Fagaceae</taxon>
        <taxon>Quercus</taxon>
    </lineage>
</organism>
<proteinExistence type="predicted"/>
<dbReference type="EMBL" id="PKMF04000611">
    <property type="protein sequence ID" value="KAK7824151.1"/>
    <property type="molecule type" value="Genomic_DNA"/>
</dbReference>
<accession>A0AAW0JDL9</accession>
<comment type="caution">
    <text evidence="1">The sequence shown here is derived from an EMBL/GenBank/DDBJ whole genome shotgun (WGS) entry which is preliminary data.</text>
</comment>
<dbReference type="SUPFAM" id="SSF52058">
    <property type="entry name" value="L domain-like"/>
    <property type="match status" value="1"/>
</dbReference>
<dbReference type="InterPro" id="IPR001611">
    <property type="entry name" value="Leu-rich_rpt"/>
</dbReference>
<evidence type="ECO:0000313" key="2">
    <source>
        <dbReference type="Proteomes" id="UP000237347"/>
    </source>
</evidence>
<gene>
    <name evidence="1" type="ORF">CFP56_034690</name>
</gene>
<dbReference type="AlphaFoldDB" id="A0AAW0JDL9"/>
<protein>
    <submittedName>
        <fullName evidence="1">Inactive leucine-rich repeat receptor-like protein kinase</fullName>
    </submittedName>
</protein>